<sequence length="541" mass="61648">MTPSLIDGLPHNSRPLSTFGIHCGNGRDLGFGTILNFQTKMVFMVTLLFIGTLNKQLAICQVDAQGNVLDGQQGSGCYNLIPVFEWIKCCIVSIFLVFFAAFLPLFLQELVERETGKALLRLGKHFLSLSPVFEVFSTQLYSQGILSNLTFGGARYIATGRGFATTRISFSILYSCFAGPGIYMGMRNLLILLYVSLTIWIPHLIYFRFSVLSLCIAPFVSNPHQFSFTDFIIDYREFLRWIWYGHCRLSRTMITGYKKKKLGFPSEKLSGDLPRASWRAVVFPEVVWPICHAAIFVIAYMFVKSFPNVNGQQNSSPLIRIAVIAIGPIVWNAAVLISLFFISLFVGPMFDKWARFASVMAAVAHLFVLLGIVSFFEFFWFLELWDASHAVLRVITIKFLIAIFLSREFKHDETNRAWWSGKWYGRGLGNTAMSQPACEFIIKIVEMSLWSSDFLLGHILLVILTPPVLIPFIDKLHSTMLFWLRPSKQIRAPLYSTKQKRQRRWIIIKYTLLYILAVPGLASLIVLPAIFRNEITFYCTL</sequence>
<dbReference type="GO" id="GO:0005886">
    <property type="term" value="C:plasma membrane"/>
    <property type="evidence" value="ECO:0007669"/>
    <property type="project" value="TreeGrafter"/>
</dbReference>
<dbReference type="EMBL" id="JABBWE010000014">
    <property type="protein sequence ID" value="KAG1798070.1"/>
    <property type="molecule type" value="Genomic_DNA"/>
</dbReference>
<protein>
    <submittedName>
        <fullName evidence="3">1,3-beta-glucan synthase component-domain-containing protein</fullName>
    </submittedName>
</protein>
<proteinExistence type="predicted"/>
<dbReference type="InterPro" id="IPR003440">
    <property type="entry name" value="Glyco_trans_48_dom"/>
</dbReference>
<evidence type="ECO:0000313" key="4">
    <source>
        <dbReference type="Proteomes" id="UP000719766"/>
    </source>
</evidence>
<evidence type="ECO:0000259" key="2">
    <source>
        <dbReference type="Pfam" id="PF02364"/>
    </source>
</evidence>
<feature type="transmembrane region" description="Helical" evidence="1">
    <location>
        <begin position="510"/>
        <end position="531"/>
    </location>
</feature>
<dbReference type="Pfam" id="PF02364">
    <property type="entry name" value="Glucan_synthase"/>
    <property type="match status" value="1"/>
</dbReference>
<dbReference type="Proteomes" id="UP000719766">
    <property type="component" value="Unassembled WGS sequence"/>
</dbReference>
<dbReference type="PANTHER" id="PTHR12741">
    <property type="entry name" value="LYST-INTERACTING PROTEIN LIP5 DOPAMINE RESPONSIVE PROTEIN DRG-1"/>
    <property type="match status" value="1"/>
</dbReference>
<feature type="transmembrane region" description="Helical" evidence="1">
    <location>
        <begin position="189"/>
        <end position="209"/>
    </location>
</feature>
<dbReference type="AlphaFoldDB" id="A0A9P7DLU3"/>
<feature type="transmembrane region" description="Helical" evidence="1">
    <location>
        <begin position="390"/>
        <end position="406"/>
    </location>
</feature>
<name>A0A9P7DLU3_9AGAM</name>
<dbReference type="RefSeq" id="XP_041162881.1">
    <property type="nucleotide sequence ID" value="XM_041302404.1"/>
</dbReference>
<dbReference type="PANTHER" id="PTHR12741:SF48">
    <property type="entry name" value="1,3-BETA-GLUCAN SYNTHASE COMPONENT FKS1-RELATED"/>
    <property type="match status" value="1"/>
</dbReference>
<comment type="caution">
    <text evidence="3">The sequence shown here is derived from an EMBL/GenBank/DDBJ whole genome shotgun (WGS) entry which is preliminary data.</text>
</comment>
<feature type="transmembrane region" description="Helical" evidence="1">
    <location>
        <begin position="83"/>
        <end position="107"/>
    </location>
</feature>
<keyword evidence="1" id="KW-0812">Transmembrane</keyword>
<reference evidence="3" key="1">
    <citation type="journal article" date="2020" name="New Phytol.">
        <title>Comparative genomics reveals dynamic genome evolution in host specialist ectomycorrhizal fungi.</title>
        <authorList>
            <person name="Lofgren L.A."/>
            <person name="Nguyen N.H."/>
            <person name="Vilgalys R."/>
            <person name="Ruytinx J."/>
            <person name="Liao H.L."/>
            <person name="Branco S."/>
            <person name="Kuo A."/>
            <person name="LaButti K."/>
            <person name="Lipzen A."/>
            <person name="Andreopoulos W."/>
            <person name="Pangilinan J."/>
            <person name="Riley R."/>
            <person name="Hundley H."/>
            <person name="Na H."/>
            <person name="Barry K."/>
            <person name="Grigoriev I.V."/>
            <person name="Stajich J.E."/>
            <person name="Kennedy P.G."/>
        </authorList>
    </citation>
    <scope>NUCLEOTIDE SEQUENCE</scope>
    <source>
        <strain evidence="3">S12</strain>
    </source>
</reference>
<dbReference type="GO" id="GO:0000148">
    <property type="term" value="C:1,3-beta-D-glucan synthase complex"/>
    <property type="evidence" value="ECO:0007669"/>
    <property type="project" value="InterPro"/>
</dbReference>
<feature type="transmembrane region" description="Helical" evidence="1">
    <location>
        <begin position="353"/>
        <end position="378"/>
    </location>
</feature>
<dbReference type="GeneID" id="64596168"/>
<feature type="non-terminal residue" evidence="3">
    <location>
        <position position="541"/>
    </location>
</feature>
<evidence type="ECO:0000256" key="1">
    <source>
        <dbReference type="SAM" id="Phobius"/>
    </source>
</evidence>
<gene>
    <name evidence="3" type="ORF">HD556DRAFT_1352598</name>
</gene>
<feature type="transmembrane region" description="Helical" evidence="1">
    <location>
        <begin position="286"/>
        <end position="306"/>
    </location>
</feature>
<feature type="transmembrane region" description="Helical" evidence="1">
    <location>
        <begin position="454"/>
        <end position="473"/>
    </location>
</feature>
<accession>A0A9P7DLU3</accession>
<feature type="transmembrane region" description="Helical" evidence="1">
    <location>
        <begin position="318"/>
        <end position="347"/>
    </location>
</feature>
<evidence type="ECO:0000313" key="3">
    <source>
        <dbReference type="EMBL" id="KAG1798070.1"/>
    </source>
</evidence>
<dbReference type="GO" id="GO:0006075">
    <property type="term" value="P:(1-&gt;3)-beta-D-glucan biosynthetic process"/>
    <property type="evidence" value="ECO:0007669"/>
    <property type="project" value="InterPro"/>
</dbReference>
<keyword evidence="1" id="KW-1133">Transmembrane helix</keyword>
<keyword evidence="4" id="KW-1185">Reference proteome</keyword>
<dbReference type="GO" id="GO:0003843">
    <property type="term" value="F:1,3-beta-D-glucan synthase activity"/>
    <property type="evidence" value="ECO:0007669"/>
    <property type="project" value="InterPro"/>
</dbReference>
<dbReference type="GO" id="GO:0051278">
    <property type="term" value="P:fungal-type cell wall polysaccharide biosynthetic process"/>
    <property type="evidence" value="ECO:0007669"/>
    <property type="project" value="TreeGrafter"/>
</dbReference>
<feature type="domain" description="Glycosyl transferase 48" evidence="2">
    <location>
        <begin position="42"/>
        <end position="349"/>
    </location>
</feature>
<keyword evidence="1" id="KW-0472">Membrane</keyword>
<dbReference type="OrthoDB" id="1880850at2759"/>
<organism evidence="3 4">
    <name type="scientific">Suillus plorans</name>
    <dbReference type="NCBI Taxonomy" id="116603"/>
    <lineage>
        <taxon>Eukaryota</taxon>
        <taxon>Fungi</taxon>
        <taxon>Dikarya</taxon>
        <taxon>Basidiomycota</taxon>
        <taxon>Agaricomycotina</taxon>
        <taxon>Agaricomycetes</taxon>
        <taxon>Agaricomycetidae</taxon>
        <taxon>Boletales</taxon>
        <taxon>Suillineae</taxon>
        <taxon>Suillaceae</taxon>
        <taxon>Suillus</taxon>
    </lineage>
</organism>